<keyword evidence="2" id="KW-0812">Transmembrane</keyword>
<keyword evidence="5" id="KW-1185">Reference proteome</keyword>
<reference evidence="4 5" key="1">
    <citation type="submission" date="2018-05" db="EMBL/GenBank/DDBJ databases">
        <title>Marinilabilia rubrum sp. nov., isolated from saltern sediment.</title>
        <authorList>
            <person name="Zhang R."/>
        </authorList>
    </citation>
    <scope>NUCLEOTIDE SEQUENCE [LARGE SCALE GENOMIC DNA]</scope>
    <source>
        <strain evidence="4 5">WTE16</strain>
    </source>
</reference>
<keyword evidence="4" id="KW-0808">Transferase</keyword>
<dbReference type="AlphaFoldDB" id="A0A2U2B878"/>
<keyword evidence="2" id="KW-0472">Membrane</keyword>
<dbReference type="OrthoDB" id="9808602at2"/>
<dbReference type="InterPro" id="IPR003362">
    <property type="entry name" value="Bact_transf"/>
</dbReference>
<evidence type="ECO:0000256" key="1">
    <source>
        <dbReference type="ARBA" id="ARBA00006464"/>
    </source>
</evidence>
<dbReference type="Pfam" id="PF02397">
    <property type="entry name" value="Bac_transf"/>
    <property type="match status" value="1"/>
</dbReference>
<comment type="similarity">
    <text evidence="1">Belongs to the bacterial sugar transferase family.</text>
</comment>
<dbReference type="PANTHER" id="PTHR30576">
    <property type="entry name" value="COLANIC BIOSYNTHESIS UDP-GLUCOSE LIPID CARRIER TRANSFERASE"/>
    <property type="match status" value="1"/>
</dbReference>
<name>A0A2U2B878_9BACT</name>
<sequence>MGITFRKTMKKKKKTTVFLLFFKTPSKIILERIEEYLESLNCSNYGYFGKEELPESFARLGGTTDFHTEILKNPPSQILIVGSPERNEISQELLVSLRLSRATIKLVPVKFDLFSSLIQVNKSNDLPHIRLLSNHKSLIDKSLKTIFNYAIALAGIFITTLVFPFMAIFIKATSKGPIFYKQKRLGLYAKPFYLYKFRTMYLSAEARGPQLSSDSDKRITTAGKILRYWHMDELPQFWNILKGDMALVGPRPERPHFAELLTNKIPYYKIIYQEKPGLTSLGMIKYGYASSVTEMTDRLYYDIVYLNNPTFLMDLKILANTVRYIFLKTFYDPSPKRKIKREAQIKTLTNSNEPLIRWLTLKSKINS</sequence>
<proteinExistence type="inferred from homology"/>
<dbReference type="PANTHER" id="PTHR30576:SF0">
    <property type="entry name" value="UNDECAPRENYL-PHOSPHATE N-ACETYLGALACTOSAMINYL 1-PHOSPHATE TRANSFERASE-RELATED"/>
    <property type="match status" value="1"/>
</dbReference>
<dbReference type="EMBL" id="QEWP01000008">
    <property type="protein sequence ID" value="PWD99291.1"/>
    <property type="molecule type" value="Genomic_DNA"/>
</dbReference>
<comment type="caution">
    <text evidence="4">The sequence shown here is derived from an EMBL/GenBank/DDBJ whole genome shotgun (WGS) entry which is preliminary data.</text>
</comment>
<feature type="transmembrane region" description="Helical" evidence="2">
    <location>
        <begin position="146"/>
        <end position="170"/>
    </location>
</feature>
<evidence type="ECO:0000256" key="2">
    <source>
        <dbReference type="SAM" id="Phobius"/>
    </source>
</evidence>
<organism evidence="4 5">
    <name type="scientific">Marinilabilia rubra</name>
    <dbReference type="NCBI Taxonomy" id="2162893"/>
    <lineage>
        <taxon>Bacteria</taxon>
        <taxon>Pseudomonadati</taxon>
        <taxon>Bacteroidota</taxon>
        <taxon>Bacteroidia</taxon>
        <taxon>Marinilabiliales</taxon>
        <taxon>Marinilabiliaceae</taxon>
        <taxon>Marinilabilia</taxon>
    </lineage>
</organism>
<feature type="domain" description="Bacterial sugar transferase" evidence="3">
    <location>
        <begin position="144"/>
        <end position="326"/>
    </location>
</feature>
<evidence type="ECO:0000313" key="4">
    <source>
        <dbReference type="EMBL" id="PWD99291.1"/>
    </source>
</evidence>
<protein>
    <submittedName>
        <fullName evidence="4">Polyprenyl glycosylphosphotransferase</fullName>
    </submittedName>
</protein>
<evidence type="ECO:0000259" key="3">
    <source>
        <dbReference type="Pfam" id="PF02397"/>
    </source>
</evidence>
<keyword evidence="2" id="KW-1133">Transmembrane helix</keyword>
<dbReference type="GO" id="GO:0016780">
    <property type="term" value="F:phosphotransferase activity, for other substituted phosphate groups"/>
    <property type="evidence" value="ECO:0007669"/>
    <property type="project" value="TreeGrafter"/>
</dbReference>
<accession>A0A2U2B878</accession>
<evidence type="ECO:0000313" key="5">
    <source>
        <dbReference type="Proteomes" id="UP000244956"/>
    </source>
</evidence>
<gene>
    <name evidence="4" type="ORF">DDZ16_11900</name>
</gene>
<dbReference type="Proteomes" id="UP000244956">
    <property type="component" value="Unassembled WGS sequence"/>
</dbReference>